<dbReference type="AlphaFoldDB" id="A0AAV2VJX9"/>
<proteinExistence type="predicted"/>
<evidence type="ECO:0000313" key="1">
    <source>
        <dbReference type="EMBL" id="CCO44680.1"/>
    </source>
</evidence>
<sequence>MSFGHIVLITLASFLISCASIKPISFTGPNGKQAFAMRCSGMGRTLEMCYQKSGEICPSGYNIIAQNSSTVAVPVNGSIIAAPEHILSVECK</sequence>
<dbReference type="Proteomes" id="UP000018211">
    <property type="component" value="Unassembled WGS sequence"/>
</dbReference>
<protein>
    <recommendedName>
        <fullName evidence="3">Lipoprotein</fullName>
    </recommendedName>
</protein>
<name>A0AAV2VJX9_9VIBR</name>
<reference evidence="1 2" key="1">
    <citation type="journal article" date="2013" name="ISME J.">
        <title>Comparative genomics of pathogenic lineages of Vibrio nigripulchritudo identifies virulence-associated traits.</title>
        <authorList>
            <person name="Goudenege D."/>
            <person name="Labreuche Y."/>
            <person name="Krin E."/>
            <person name="Ansquer D."/>
            <person name="Mangenot S."/>
            <person name="Calteau A."/>
            <person name="Medigue C."/>
            <person name="Mazel D."/>
            <person name="Polz M.F."/>
            <person name="Le Roux F."/>
        </authorList>
    </citation>
    <scope>NUCLEOTIDE SEQUENCE [LARGE SCALE GENOMIC DNA]</scope>
    <source>
        <strain evidence="1 2">SOn1</strain>
    </source>
</reference>
<gene>
    <name evidence="1" type="ORF">VIBNISOn1_1190025</name>
</gene>
<comment type="caution">
    <text evidence="1">The sequence shown here is derived from an EMBL/GenBank/DDBJ whole genome shotgun (WGS) entry which is preliminary data.</text>
</comment>
<evidence type="ECO:0008006" key="3">
    <source>
        <dbReference type="Google" id="ProtNLM"/>
    </source>
</evidence>
<organism evidence="1 2">
    <name type="scientific">Vibrio nigripulchritudo SOn1</name>
    <dbReference type="NCBI Taxonomy" id="1238450"/>
    <lineage>
        <taxon>Bacteria</taxon>
        <taxon>Pseudomonadati</taxon>
        <taxon>Pseudomonadota</taxon>
        <taxon>Gammaproteobacteria</taxon>
        <taxon>Vibrionales</taxon>
        <taxon>Vibrionaceae</taxon>
        <taxon>Vibrio</taxon>
    </lineage>
</organism>
<evidence type="ECO:0000313" key="2">
    <source>
        <dbReference type="Proteomes" id="UP000018211"/>
    </source>
</evidence>
<dbReference type="EMBL" id="CAOF01000023">
    <property type="protein sequence ID" value="CCO44680.1"/>
    <property type="molecule type" value="Genomic_DNA"/>
</dbReference>
<accession>A0AAV2VJX9</accession>